<name>A0A1D7ZUJ3_LIMFE</name>
<evidence type="ECO:0000313" key="3">
    <source>
        <dbReference type="EMBL" id="AOR73550.1"/>
    </source>
</evidence>
<organism evidence="3 4">
    <name type="scientific">Limosilactobacillus fermentum</name>
    <name type="common">Lactobacillus fermentum</name>
    <dbReference type="NCBI Taxonomy" id="1613"/>
    <lineage>
        <taxon>Bacteria</taxon>
        <taxon>Bacillati</taxon>
        <taxon>Bacillota</taxon>
        <taxon>Bacilli</taxon>
        <taxon>Lactobacillales</taxon>
        <taxon>Lactobacillaceae</taxon>
        <taxon>Limosilactobacillus</taxon>
    </lineage>
</organism>
<evidence type="ECO:0000259" key="2">
    <source>
        <dbReference type="Pfam" id="PF00899"/>
    </source>
</evidence>
<dbReference type="GO" id="GO:0005829">
    <property type="term" value="C:cytosol"/>
    <property type="evidence" value="ECO:0007669"/>
    <property type="project" value="TreeGrafter"/>
</dbReference>
<dbReference type="CDD" id="cd00757">
    <property type="entry name" value="ThiF_MoeB_HesA_family"/>
    <property type="match status" value="1"/>
</dbReference>
<reference evidence="3 4" key="1">
    <citation type="submission" date="2016-09" db="EMBL/GenBank/DDBJ databases">
        <title>Genome Sequence of the Lactobacillus fermentum strain NCC2970 (CNCM I-5068).</title>
        <authorList>
            <person name="Barretto C."/>
            <person name="Ngom-Bru C."/>
            <person name="Genevaz A."/>
            <person name="Fournier C."/>
            <person name="Moine D."/>
            <person name="Kassam M."/>
            <person name="Iltis A."/>
            <person name="Sagory-Zalkind P."/>
            <person name="Faucherand G."/>
            <person name="Descombes P."/>
            <person name="Duboux S."/>
        </authorList>
    </citation>
    <scope>NUCLEOTIDE SEQUENCE [LARGE SCALE GENOMIC DNA]</scope>
    <source>
        <strain evidence="3 4">NCC2970</strain>
    </source>
</reference>
<dbReference type="PANTHER" id="PTHR10953">
    <property type="entry name" value="UBIQUITIN-ACTIVATING ENZYME E1"/>
    <property type="match status" value="1"/>
</dbReference>
<dbReference type="Pfam" id="PF00899">
    <property type="entry name" value="ThiF"/>
    <property type="match status" value="1"/>
</dbReference>
<dbReference type="InterPro" id="IPR000594">
    <property type="entry name" value="ThiF_NAD_FAD-bd"/>
</dbReference>
<dbReference type="GO" id="GO:0008641">
    <property type="term" value="F:ubiquitin-like modifier activating enzyme activity"/>
    <property type="evidence" value="ECO:0007669"/>
    <property type="project" value="InterPro"/>
</dbReference>
<dbReference type="AlphaFoldDB" id="A0A1D7ZUJ3"/>
<dbReference type="Gene3D" id="3.40.50.720">
    <property type="entry name" value="NAD(P)-binding Rossmann-like Domain"/>
    <property type="match status" value="1"/>
</dbReference>
<comment type="similarity">
    <text evidence="1">Belongs to the HesA/MoeB/ThiF family.</text>
</comment>
<dbReference type="PATRIC" id="fig|1613.112.peg.75"/>
<dbReference type="InterPro" id="IPR045886">
    <property type="entry name" value="ThiF/MoeB/HesA"/>
</dbReference>
<protein>
    <submittedName>
        <fullName evidence="3">Molybdopterin biosynthesis protein MoeB</fullName>
    </submittedName>
</protein>
<feature type="domain" description="THIF-type NAD/FAD binding fold" evidence="2">
    <location>
        <begin position="10"/>
        <end position="244"/>
    </location>
</feature>
<dbReference type="SUPFAM" id="SSF69572">
    <property type="entry name" value="Activating enzymes of the ubiquitin-like proteins"/>
    <property type="match status" value="1"/>
</dbReference>
<evidence type="ECO:0000313" key="4">
    <source>
        <dbReference type="Proteomes" id="UP000094714"/>
    </source>
</evidence>
<dbReference type="Proteomes" id="UP000094714">
    <property type="component" value="Chromosome"/>
</dbReference>
<dbReference type="PANTHER" id="PTHR10953:SF102">
    <property type="entry name" value="ADENYLYLTRANSFERASE AND SULFURTRANSFERASE MOCS3"/>
    <property type="match status" value="1"/>
</dbReference>
<accession>A0A1D7ZUJ3</accession>
<dbReference type="InterPro" id="IPR035985">
    <property type="entry name" value="Ubiquitin-activating_enz"/>
</dbReference>
<proteinExistence type="inferred from homology"/>
<dbReference type="GO" id="GO:0016779">
    <property type="term" value="F:nucleotidyltransferase activity"/>
    <property type="evidence" value="ECO:0007669"/>
    <property type="project" value="TreeGrafter"/>
</dbReference>
<sequence>MKEAETIDRYDRQRRVTSIGAAGQEKISQATVLVAGCGALGSYVAEQLTRAGVAHLILVDPDQVSLTNLQRQALFDEDDVKQHRLKVMAAKNHLNQINHEVEITPLPAPLSIDLLNELDFDLVIDCLDNYQARDLINQAAWVHQFSYVFGSCAGNFGNVMLIDPSKGPCLNDVFPDLEALKATDCDLIGVTTPLVPLVAANQVSLALHYLVDPATVNYDRLLTIDAWNGDFNYFRVQKRPDCPVCANHKLTVEPDVSPQVRVLCGSQTYLMDLTERLDLNDLADWLTDRQIEVEQSPKFIHFTFNQNELSAFKNGRLILYGAPDLADAENQFDRFLAVTNHLMTQ</sequence>
<dbReference type="GO" id="GO:0008146">
    <property type="term" value="F:sulfotransferase activity"/>
    <property type="evidence" value="ECO:0007669"/>
    <property type="project" value="TreeGrafter"/>
</dbReference>
<dbReference type="GO" id="GO:0004792">
    <property type="term" value="F:thiosulfate-cyanide sulfurtransferase activity"/>
    <property type="evidence" value="ECO:0007669"/>
    <property type="project" value="TreeGrafter"/>
</dbReference>
<gene>
    <name evidence="3" type="ORF">LACFE_CDS0068</name>
</gene>
<evidence type="ECO:0000256" key="1">
    <source>
        <dbReference type="ARBA" id="ARBA00009919"/>
    </source>
</evidence>
<dbReference type="FunFam" id="3.40.50.720:FF:000080">
    <property type="entry name" value="Thiazole biosynthesis adenylyltransferase ThiF"/>
    <property type="match status" value="1"/>
</dbReference>
<dbReference type="EMBL" id="CP017151">
    <property type="protein sequence ID" value="AOR73550.1"/>
    <property type="molecule type" value="Genomic_DNA"/>
</dbReference>